<feature type="transmembrane region" description="Helical" evidence="19">
    <location>
        <begin position="143"/>
        <end position="165"/>
    </location>
</feature>
<dbReference type="GO" id="GO:0009236">
    <property type="term" value="P:cobalamin biosynthetic process"/>
    <property type="evidence" value="ECO:0007669"/>
    <property type="project" value="UniProtKB-UniRule"/>
</dbReference>
<comment type="similarity">
    <text evidence="4 19">Belongs to the CobS family.</text>
</comment>
<comment type="function">
    <text evidence="14 19">Joins adenosylcobinamide-GDP and alpha-ribazole to generate adenosylcobalamin (Ado-cobalamin). Also synthesizes adenosylcobalamin 5'-phosphate from adenosylcobinamide-GDP and alpha-ribazole 5'-phosphate.</text>
</comment>
<evidence type="ECO:0000256" key="18">
    <source>
        <dbReference type="ARBA" id="ARBA00049504"/>
    </source>
</evidence>
<feature type="transmembrane region" description="Helical" evidence="19">
    <location>
        <begin position="186"/>
        <end position="204"/>
    </location>
</feature>
<dbReference type="GO" id="GO:0008818">
    <property type="term" value="F:cobalamin 5'-phosphate synthase activity"/>
    <property type="evidence" value="ECO:0007669"/>
    <property type="project" value="UniProtKB-UniRule"/>
</dbReference>
<sequence>MPLKELFKGFKSLLSLLTTIPVGEESIEYATKHFYLIPVIGLIEGSIVSLSLYLLYTVGLNIIVISAMYPLIHLLITGGIHLDGYADYSDVLGSHRCCEEAVKILKDSRRGTFAIISIALNILISFTSIHLLLQSYLHSIEEFLLRIIAVYVISVEAMYITAFFGKIEPYNGLGKGFVLNAKLPINIYRNILLFLAIYLVPSIISYKNILTLITILVFSLFISIVITIDANKRLGFVNGDVMGFTYEVVKLITMVLATCI</sequence>
<evidence type="ECO:0000256" key="1">
    <source>
        <dbReference type="ARBA" id="ARBA00001946"/>
    </source>
</evidence>
<comment type="caution">
    <text evidence="20">The sequence shown here is derived from an EMBL/GenBank/DDBJ whole genome shotgun (WGS) entry which is preliminary data.</text>
</comment>
<evidence type="ECO:0000256" key="8">
    <source>
        <dbReference type="ARBA" id="ARBA00022573"/>
    </source>
</evidence>
<evidence type="ECO:0000256" key="12">
    <source>
        <dbReference type="ARBA" id="ARBA00022989"/>
    </source>
</evidence>
<evidence type="ECO:0000256" key="2">
    <source>
        <dbReference type="ARBA" id="ARBA00004651"/>
    </source>
</evidence>
<evidence type="ECO:0000256" key="13">
    <source>
        <dbReference type="ARBA" id="ARBA00023136"/>
    </source>
</evidence>
<keyword evidence="13 19" id="KW-0472">Membrane</keyword>
<evidence type="ECO:0000256" key="17">
    <source>
        <dbReference type="ARBA" id="ARBA00048623"/>
    </source>
</evidence>
<dbReference type="GO" id="GO:0005886">
    <property type="term" value="C:plasma membrane"/>
    <property type="evidence" value="ECO:0007669"/>
    <property type="project" value="UniProtKB-SubCell"/>
</dbReference>
<dbReference type="Pfam" id="PF02654">
    <property type="entry name" value="CobS"/>
    <property type="match status" value="1"/>
</dbReference>
<name>A0A7C5TIY6_9CREN</name>
<feature type="transmembrane region" description="Helical" evidence="19">
    <location>
        <begin position="34"/>
        <end position="56"/>
    </location>
</feature>
<evidence type="ECO:0000313" key="21">
    <source>
        <dbReference type="EMBL" id="HHR97008.1"/>
    </source>
</evidence>
<dbReference type="EMBL" id="DRZI01000029">
    <property type="protein sequence ID" value="HHP81193.1"/>
    <property type="molecule type" value="Genomic_DNA"/>
</dbReference>
<feature type="transmembrane region" description="Helical" evidence="19">
    <location>
        <begin position="113"/>
        <end position="137"/>
    </location>
</feature>
<feature type="transmembrane region" description="Helical" evidence="19">
    <location>
        <begin position="210"/>
        <end position="228"/>
    </location>
</feature>
<dbReference type="HAMAP" id="MF_00719">
    <property type="entry name" value="CobS"/>
    <property type="match status" value="1"/>
</dbReference>
<protein>
    <recommendedName>
        <fullName evidence="6 19">Adenosylcobinamide-GDP ribazoletransferase</fullName>
        <ecNumber evidence="5 19">2.7.8.26</ecNumber>
    </recommendedName>
    <alternativeName>
        <fullName evidence="16 19">Cobalamin synthase</fullName>
    </alternativeName>
    <alternativeName>
        <fullName evidence="15 19">Cobalamin-5'-phosphate synthase</fullName>
    </alternativeName>
</protein>
<dbReference type="PANTHER" id="PTHR34148:SF1">
    <property type="entry name" value="ADENOSYLCOBINAMIDE-GDP RIBAZOLETRANSFERASE"/>
    <property type="match status" value="1"/>
</dbReference>
<evidence type="ECO:0000256" key="5">
    <source>
        <dbReference type="ARBA" id="ARBA00013200"/>
    </source>
</evidence>
<comment type="catalytic activity">
    <reaction evidence="18 19">
        <text>alpha-ribazole 5'-phosphate + adenosylcob(III)inamide-GDP = adenosylcob(III)alamin 5'-phosphate + GMP + H(+)</text>
        <dbReference type="Rhea" id="RHEA:23560"/>
        <dbReference type="ChEBI" id="CHEBI:15378"/>
        <dbReference type="ChEBI" id="CHEBI:57918"/>
        <dbReference type="ChEBI" id="CHEBI:58115"/>
        <dbReference type="ChEBI" id="CHEBI:60487"/>
        <dbReference type="ChEBI" id="CHEBI:60493"/>
        <dbReference type="EC" id="2.7.8.26"/>
    </reaction>
</comment>
<comment type="subcellular location">
    <subcellularLocation>
        <location evidence="2 19">Cell membrane</location>
        <topology evidence="2 19">Multi-pass membrane protein</topology>
    </subcellularLocation>
</comment>
<evidence type="ECO:0000256" key="11">
    <source>
        <dbReference type="ARBA" id="ARBA00022842"/>
    </source>
</evidence>
<evidence type="ECO:0000256" key="3">
    <source>
        <dbReference type="ARBA" id="ARBA00004663"/>
    </source>
</evidence>
<evidence type="ECO:0000256" key="7">
    <source>
        <dbReference type="ARBA" id="ARBA00022475"/>
    </source>
</evidence>
<keyword evidence="11 19" id="KW-0460">Magnesium</keyword>
<reference evidence="20" key="1">
    <citation type="journal article" date="2020" name="mSystems">
        <title>Genome- and Community-Level Interaction Insights into Carbon Utilization and Element Cycling Functions of Hydrothermarchaeota in Hydrothermal Sediment.</title>
        <authorList>
            <person name="Zhou Z."/>
            <person name="Liu Y."/>
            <person name="Xu W."/>
            <person name="Pan J."/>
            <person name="Luo Z.H."/>
            <person name="Li M."/>
        </authorList>
    </citation>
    <scope>NUCLEOTIDE SEQUENCE [LARGE SCALE GENOMIC DNA]</scope>
    <source>
        <strain evidence="21">SpSt-1</strain>
        <strain evidence="20">SpSt-1121</strain>
    </source>
</reference>
<evidence type="ECO:0000256" key="19">
    <source>
        <dbReference type="HAMAP-Rule" id="MF_00719"/>
    </source>
</evidence>
<evidence type="ECO:0000256" key="9">
    <source>
        <dbReference type="ARBA" id="ARBA00022679"/>
    </source>
</evidence>
<proteinExistence type="inferred from homology"/>
<evidence type="ECO:0000256" key="6">
    <source>
        <dbReference type="ARBA" id="ARBA00015850"/>
    </source>
</evidence>
<evidence type="ECO:0000313" key="20">
    <source>
        <dbReference type="EMBL" id="HHP81193.1"/>
    </source>
</evidence>
<accession>A0A7C5TIY6</accession>
<dbReference type="UniPathway" id="UPA00148">
    <property type="reaction ID" value="UER00238"/>
</dbReference>
<feature type="transmembrane region" description="Helical" evidence="19">
    <location>
        <begin position="62"/>
        <end position="82"/>
    </location>
</feature>
<keyword evidence="9 19" id="KW-0808">Transferase</keyword>
<gene>
    <name evidence="19" type="primary">cobS</name>
    <name evidence="21" type="ORF">ENL47_09505</name>
    <name evidence="20" type="ORF">ENM84_00865</name>
</gene>
<keyword evidence="10 19" id="KW-0812">Transmembrane</keyword>
<evidence type="ECO:0000256" key="4">
    <source>
        <dbReference type="ARBA" id="ARBA00010561"/>
    </source>
</evidence>
<comment type="catalytic activity">
    <reaction evidence="17 19">
        <text>alpha-ribazole + adenosylcob(III)inamide-GDP = adenosylcob(III)alamin + GMP + H(+)</text>
        <dbReference type="Rhea" id="RHEA:16049"/>
        <dbReference type="ChEBI" id="CHEBI:10329"/>
        <dbReference type="ChEBI" id="CHEBI:15378"/>
        <dbReference type="ChEBI" id="CHEBI:18408"/>
        <dbReference type="ChEBI" id="CHEBI:58115"/>
        <dbReference type="ChEBI" id="CHEBI:60487"/>
        <dbReference type="EC" id="2.7.8.26"/>
    </reaction>
</comment>
<evidence type="ECO:0000256" key="16">
    <source>
        <dbReference type="ARBA" id="ARBA00032853"/>
    </source>
</evidence>
<comment type="pathway">
    <text evidence="3 19">Cofactor biosynthesis; adenosylcobalamin biosynthesis; adenosylcobalamin from cob(II)yrinate a,c-diamide: step 7/7.</text>
</comment>
<keyword evidence="8 19" id="KW-0169">Cobalamin biosynthesis</keyword>
<comment type="cofactor">
    <cofactor evidence="1 19">
        <name>Mg(2+)</name>
        <dbReference type="ChEBI" id="CHEBI:18420"/>
    </cofactor>
</comment>
<dbReference type="AlphaFoldDB" id="A0A7C5TIY6"/>
<evidence type="ECO:0000256" key="10">
    <source>
        <dbReference type="ARBA" id="ARBA00022692"/>
    </source>
</evidence>
<dbReference type="InterPro" id="IPR003805">
    <property type="entry name" value="CobS"/>
</dbReference>
<organism evidence="20">
    <name type="scientific">Ignisphaera aggregans</name>
    <dbReference type="NCBI Taxonomy" id="334771"/>
    <lineage>
        <taxon>Archaea</taxon>
        <taxon>Thermoproteota</taxon>
        <taxon>Thermoprotei</taxon>
        <taxon>Desulfurococcales</taxon>
        <taxon>Desulfurococcaceae</taxon>
        <taxon>Ignisphaera</taxon>
    </lineage>
</organism>
<dbReference type="GO" id="GO:0051073">
    <property type="term" value="F:adenosylcobinamide-GDP ribazoletransferase activity"/>
    <property type="evidence" value="ECO:0007669"/>
    <property type="project" value="UniProtKB-UniRule"/>
</dbReference>
<keyword evidence="7 19" id="KW-1003">Cell membrane</keyword>
<dbReference type="EMBL" id="DRUB01000186">
    <property type="protein sequence ID" value="HHR97008.1"/>
    <property type="molecule type" value="Genomic_DNA"/>
</dbReference>
<dbReference type="PANTHER" id="PTHR34148">
    <property type="entry name" value="ADENOSYLCOBINAMIDE-GDP RIBAZOLETRANSFERASE"/>
    <property type="match status" value="1"/>
</dbReference>
<evidence type="ECO:0000256" key="15">
    <source>
        <dbReference type="ARBA" id="ARBA00032605"/>
    </source>
</evidence>
<evidence type="ECO:0000256" key="14">
    <source>
        <dbReference type="ARBA" id="ARBA00025228"/>
    </source>
</evidence>
<keyword evidence="12 19" id="KW-1133">Transmembrane helix</keyword>
<dbReference type="EC" id="2.7.8.26" evidence="5 19"/>